<dbReference type="Gene3D" id="1.10.10.1710">
    <property type="entry name" value="Deoxyribodipyrimidine photolyase-related"/>
    <property type="match status" value="1"/>
</dbReference>
<dbReference type="AlphaFoldDB" id="A0A2S6F7Q2"/>
<evidence type="ECO:0000313" key="1">
    <source>
        <dbReference type="EMBL" id="PPK33473.1"/>
    </source>
</evidence>
<dbReference type="RefSeq" id="WP_027227958.1">
    <property type="nucleotide sequence ID" value="NZ_CP017601.1"/>
</dbReference>
<reference evidence="1 2" key="1">
    <citation type="submission" date="2018-02" db="EMBL/GenBank/DDBJ databases">
        <title>Draft genome sequences of four Legionella pneumophila clinical strains isolated in Ontario.</title>
        <authorList>
            <person name="Fortuna A."/>
            <person name="Ramnarine R."/>
            <person name="Li A."/>
            <person name="Frantz C."/>
            <person name="Mallo G."/>
        </authorList>
    </citation>
    <scope>NUCLEOTIDE SEQUENCE [LARGE SCALE GENOMIC DNA]</scope>
    <source>
        <strain evidence="1 2">LG61</strain>
    </source>
</reference>
<dbReference type="Proteomes" id="UP000239239">
    <property type="component" value="Unassembled WGS sequence"/>
</dbReference>
<dbReference type="InterPro" id="IPR014729">
    <property type="entry name" value="Rossmann-like_a/b/a_fold"/>
</dbReference>
<sequence>MTKLCFILGDQLNETIASLAAINKQEDIVFLCEVAEETGYVPHHPKKIAFLFSAMRHFAQQLKNKGYRVRYTAFDDPHNQGSFAKELLRAIEEEQASAICLTEPGEWRVLKMFHDLKSQLVIPLTIHEDNRFLCKINEFRNWAKGKKELRMEFFYRMMRQKYRLLVDSNGKPIGGSWNYDTQNRKNANHIRSFPRRLEHATDGITDEVLGLVSRHFAKHFGQCHPFNLAVTREQALGEANYFMEHCLYNFGEYQDAMLKNEISLYHSKLSFYLNAGLLLPLELCQMAEQAYHSRHIPLNSVEGFIRQILGWREYVRGIYWFYMPDYSEMNYFNATRPLPSFFWGEETGMFCIKEVVHHTSIEAYSHHIQRLMITGNFALLAGLDPKQVCEWYLAVYADAYEWVELPNTLGMALYADGGLMASKPYAASGKYIQRMSNFCQSCYYNPNDLLGEKACPFNALYWNFLHQNQEKLKDNPRLHFAYMNWQKMGLDKQTAIIHKAQQLLADLDSSIL</sequence>
<comment type="caution">
    <text evidence="1">The sequence shown here is derived from an EMBL/GenBank/DDBJ whole genome shotgun (WGS) entry which is preliminary data.</text>
</comment>
<evidence type="ECO:0000313" key="2">
    <source>
        <dbReference type="Proteomes" id="UP000239239"/>
    </source>
</evidence>
<dbReference type="Gene3D" id="1.25.40.80">
    <property type="match status" value="1"/>
</dbReference>
<dbReference type="EMBL" id="PQWY01000002">
    <property type="protein sequence ID" value="PPK33473.1"/>
    <property type="molecule type" value="Genomic_DNA"/>
</dbReference>
<dbReference type="GO" id="GO:0016829">
    <property type="term" value="F:lyase activity"/>
    <property type="evidence" value="ECO:0007669"/>
    <property type="project" value="UniProtKB-KW"/>
</dbReference>
<dbReference type="PANTHER" id="PTHR38657">
    <property type="entry name" value="SLR1343 PROTEIN"/>
    <property type="match status" value="1"/>
</dbReference>
<dbReference type="InterPro" id="IPR052551">
    <property type="entry name" value="UV-DNA_repair_photolyase"/>
</dbReference>
<dbReference type="Gene3D" id="3.40.50.620">
    <property type="entry name" value="HUPs"/>
    <property type="match status" value="1"/>
</dbReference>
<dbReference type="Pfam" id="PF04244">
    <property type="entry name" value="DPRP"/>
    <property type="match status" value="1"/>
</dbReference>
<name>A0A2S6F7Q2_LEGPN</name>
<dbReference type="SUPFAM" id="SSF48173">
    <property type="entry name" value="Cryptochrome/photolyase FAD-binding domain"/>
    <property type="match status" value="1"/>
</dbReference>
<dbReference type="InterPro" id="IPR007357">
    <property type="entry name" value="PhrB-like"/>
</dbReference>
<dbReference type="InterPro" id="IPR036134">
    <property type="entry name" value="Crypto/Photolyase_FAD-like_sf"/>
</dbReference>
<gene>
    <name evidence="1" type="ORF">C3928_01700</name>
</gene>
<dbReference type="PANTHER" id="PTHR38657:SF1">
    <property type="entry name" value="SLR1343 PROTEIN"/>
    <property type="match status" value="1"/>
</dbReference>
<accession>A0A2S6F7Q2</accession>
<organism evidence="1 2">
    <name type="scientific">Legionella pneumophila</name>
    <dbReference type="NCBI Taxonomy" id="446"/>
    <lineage>
        <taxon>Bacteria</taxon>
        <taxon>Pseudomonadati</taxon>
        <taxon>Pseudomonadota</taxon>
        <taxon>Gammaproteobacteria</taxon>
        <taxon>Legionellales</taxon>
        <taxon>Legionellaceae</taxon>
        <taxon>Legionella</taxon>
    </lineage>
</organism>
<dbReference type="OrthoDB" id="5288100at2"/>
<protein>
    <submittedName>
        <fullName evidence="1">Cryptochrome/photolyase family protein</fullName>
    </submittedName>
</protein>
<proteinExistence type="predicted"/>
<dbReference type="Gene3D" id="1.10.579.10">
    <property type="entry name" value="DNA Cyclobutane Dipyrimidine Photolyase, subunit A, domain 3"/>
    <property type="match status" value="1"/>
</dbReference>
<keyword evidence="1" id="KW-0456">Lyase</keyword>